<organism evidence="1 2">
    <name type="scientific">Gracilariopsis chorda</name>
    <dbReference type="NCBI Taxonomy" id="448386"/>
    <lineage>
        <taxon>Eukaryota</taxon>
        <taxon>Rhodophyta</taxon>
        <taxon>Florideophyceae</taxon>
        <taxon>Rhodymeniophycidae</taxon>
        <taxon>Gracilariales</taxon>
        <taxon>Gracilariaceae</taxon>
        <taxon>Gracilariopsis</taxon>
    </lineage>
</organism>
<keyword evidence="2" id="KW-1185">Reference proteome</keyword>
<sequence length="127" mass="14165">MSKSSKFTLVPKAGCQHLKSSADLEQFHRVYERQEGTYGLYLDRYKVGQVVSGVIGVAALQSHDPGWFLVRAYQFTSQTTSNFIRALAHNSEINVRALADIVKGKSTGYGNLHFPDTTIESLTRLEL</sequence>
<evidence type="ECO:0000313" key="2">
    <source>
        <dbReference type="Proteomes" id="UP000247409"/>
    </source>
</evidence>
<protein>
    <submittedName>
        <fullName evidence="1">Uncharacterized protein</fullName>
    </submittedName>
</protein>
<reference evidence="1 2" key="1">
    <citation type="journal article" date="2018" name="Mol. Biol. Evol.">
        <title>Analysis of the draft genome of the red seaweed Gracilariopsis chorda provides insights into genome size evolution in Rhodophyta.</title>
        <authorList>
            <person name="Lee J."/>
            <person name="Yang E.C."/>
            <person name="Graf L."/>
            <person name="Yang J.H."/>
            <person name="Qiu H."/>
            <person name="Zel Zion U."/>
            <person name="Chan C.X."/>
            <person name="Stephens T.G."/>
            <person name="Weber A.P.M."/>
            <person name="Boo G.H."/>
            <person name="Boo S.M."/>
            <person name="Kim K.M."/>
            <person name="Shin Y."/>
            <person name="Jung M."/>
            <person name="Lee S.J."/>
            <person name="Yim H.S."/>
            <person name="Lee J.H."/>
            <person name="Bhattacharya D."/>
            <person name="Yoon H.S."/>
        </authorList>
    </citation>
    <scope>NUCLEOTIDE SEQUENCE [LARGE SCALE GENOMIC DNA]</scope>
    <source>
        <strain evidence="1 2">SKKU-2015</strain>
        <tissue evidence="1">Whole body</tissue>
    </source>
</reference>
<proteinExistence type="predicted"/>
<dbReference type="EMBL" id="NBIV01000060">
    <property type="protein sequence ID" value="PXF45450.1"/>
    <property type="molecule type" value="Genomic_DNA"/>
</dbReference>
<accession>A0A2V3IWD9</accession>
<dbReference type="OrthoDB" id="12760at2759"/>
<comment type="caution">
    <text evidence="1">The sequence shown here is derived from an EMBL/GenBank/DDBJ whole genome shotgun (WGS) entry which is preliminary data.</text>
</comment>
<evidence type="ECO:0000313" key="1">
    <source>
        <dbReference type="EMBL" id="PXF45450.1"/>
    </source>
</evidence>
<dbReference type="Proteomes" id="UP000247409">
    <property type="component" value="Unassembled WGS sequence"/>
</dbReference>
<name>A0A2V3IWD9_9FLOR</name>
<dbReference type="AlphaFoldDB" id="A0A2V3IWD9"/>
<gene>
    <name evidence="1" type="ORF">BWQ96_04748</name>
</gene>